<dbReference type="PANTHER" id="PTHR23235">
    <property type="entry name" value="KRUEPPEL-LIKE TRANSCRIPTION FACTOR"/>
    <property type="match status" value="1"/>
</dbReference>
<keyword evidence="3" id="KW-0479">Metal-binding</keyword>
<dbReference type="PROSITE" id="PS50157">
    <property type="entry name" value="ZINC_FINGER_C2H2_2"/>
    <property type="match status" value="4"/>
</dbReference>
<evidence type="ECO:0000256" key="3">
    <source>
        <dbReference type="ARBA" id="ARBA00022723"/>
    </source>
</evidence>
<dbReference type="Gene3D" id="3.30.160.60">
    <property type="entry name" value="Classic Zinc Finger"/>
    <property type="match status" value="4"/>
</dbReference>
<dbReference type="GO" id="GO:0005634">
    <property type="term" value="C:nucleus"/>
    <property type="evidence" value="ECO:0007669"/>
    <property type="project" value="UniProtKB-SubCell"/>
</dbReference>
<evidence type="ECO:0000256" key="9">
    <source>
        <dbReference type="SAM" id="MobiDB-lite"/>
    </source>
</evidence>
<evidence type="ECO:0000259" key="10">
    <source>
        <dbReference type="PROSITE" id="PS50157"/>
    </source>
</evidence>
<dbReference type="Pfam" id="PF00096">
    <property type="entry name" value="zf-C2H2"/>
    <property type="match status" value="3"/>
</dbReference>
<reference evidence="11" key="1">
    <citation type="submission" date="2025-08" db="UniProtKB">
        <authorList>
            <consortium name="Ensembl"/>
        </authorList>
    </citation>
    <scope>IDENTIFICATION</scope>
</reference>
<dbReference type="AlphaFoldDB" id="A0A8C6M7B4"/>
<dbReference type="GO" id="GO:0000981">
    <property type="term" value="F:DNA-binding transcription factor activity, RNA polymerase II-specific"/>
    <property type="evidence" value="ECO:0007669"/>
    <property type="project" value="TreeGrafter"/>
</dbReference>
<proteinExistence type="inferred from homology"/>
<feature type="compositionally biased region" description="Polar residues" evidence="9">
    <location>
        <begin position="1"/>
        <end position="15"/>
    </location>
</feature>
<evidence type="ECO:0000256" key="8">
    <source>
        <dbReference type="PROSITE-ProRule" id="PRU00042"/>
    </source>
</evidence>
<keyword evidence="5 8" id="KW-0863">Zinc-finger</keyword>
<dbReference type="Ensembl" id="ENSNFUT00015031398.1">
    <property type="protein sequence ID" value="ENSNFUP00015030044.1"/>
    <property type="gene ID" value="ENSNFUG00015014615.1"/>
</dbReference>
<dbReference type="Proteomes" id="UP000694548">
    <property type="component" value="Unassembled WGS sequence"/>
</dbReference>
<reference evidence="11" key="2">
    <citation type="submission" date="2025-09" db="UniProtKB">
        <authorList>
            <consortium name="Ensembl"/>
        </authorList>
    </citation>
    <scope>IDENTIFICATION</scope>
</reference>
<sequence>IVTRTSSTEAQNQDQDGSRNENSEPNGNKELTWNKRLPQTKDHRDNVDGQKLKRHKRAHLDKRRFSCKLCGKSFIYKSLTCHMRTHTGEKPYPCKTCGKCFSRSDNLTTHMRTHTGEKPYPCKTCGKCFSMGSHLTSHMKTHTGEKPYPCKTCGKCFSRRSHLTCHMKIHHSNPTQNMRINTIKEQTADLFIYLFIPYKTLFTKCYLKHLLWVFCFTMHNGTFLKVKSGLYQQSFKKLF</sequence>
<comment type="subcellular location">
    <subcellularLocation>
        <location evidence="1">Nucleus</location>
    </subcellularLocation>
</comment>
<dbReference type="InterPro" id="IPR036236">
    <property type="entry name" value="Znf_C2H2_sf"/>
</dbReference>
<protein>
    <recommendedName>
        <fullName evidence="10">C2H2-type domain-containing protein</fullName>
    </recommendedName>
</protein>
<keyword evidence="7" id="KW-0539">Nucleus</keyword>
<evidence type="ECO:0000256" key="4">
    <source>
        <dbReference type="ARBA" id="ARBA00022737"/>
    </source>
</evidence>
<keyword evidence="6" id="KW-0862">Zinc</keyword>
<dbReference type="GO" id="GO:0000978">
    <property type="term" value="F:RNA polymerase II cis-regulatory region sequence-specific DNA binding"/>
    <property type="evidence" value="ECO:0007669"/>
    <property type="project" value="TreeGrafter"/>
</dbReference>
<feature type="domain" description="C2H2-type" evidence="10">
    <location>
        <begin position="65"/>
        <end position="91"/>
    </location>
</feature>
<keyword evidence="4" id="KW-0677">Repeat</keyword>
<feature type="domain" description="C2H2-type" evidence="10">
    <location>
        <begin position="120"/>
        <end position="147"/>
    </location>
</feature>
<feature type="domain" description="C2H2-type" evidence="10">
    <location>
        <begin position="148"/>
        <end position="175"/>
    </location>
</feature>
<dbReference type="SUPFAM" id="SSF57667">
    <property type="entry name" value="beta-beta-alpha zinc fingers"/>
    <property type="match status" value="3"/>
</dbReference>
<dbReference type="SMART" id="SM00355">
    <property type="entry name" value="ZnF_C2H2"/>
    <property type="match status" value="4"/>
</dbReference>
<evidence type="ECO:0000256" key="5">
    <source>
        <dbReference type="ARBA" id="ARBA00022771"/>
    </source>
</evidence>
<dbReference type="GO" id="GO:0008270">
    <property type="term" value="F:zinc ion binding"/>
    <property type="evidence" value="ECO:0007669"/>
    <property type="project" value="UniProtKB-KW"/>
</dbReference>
<evidence type="ECO:0000313" key="12">
    <source>
        <dbReference type="Proteomes" id="UP000694548"/>
    </source>
</evidence>
<name>A0A8C6M7B4_NOTFU</name>
<organism evidence="11 12">
    <name type="scientific">Nothobranchius furzeri</name>
    <name type="common">Turquoise killifish</name>
    <dbReference type="NCBI Taxonomy" id="105023"/>
    <lineage>
        <taxon>Eukaryota</taxon>
        <taxon>Metazoa</taxon>
        <taxon>Chordata</taxon>
        <taxon>Craniata</taxon>
        <taxon>Vertebrata</taxon>
        <taxon>Euteleostomi</taxon>
        <taxon>Actinopterygii</taxon>
        <taxon>Neopterygii</taxon>
        <taxon>Teleostei</taxon>
        <taxon>Neoteleostei</taxon>
        <taxon>Acanthomorphata</taxon>
        <taxon>Ovalentaria</taxon>
        <taxon>Atherinomorphae</taxon>
        <taxon>Cyprinodontiformes</taxon>
        <taxon>Nothobranchiidae</taxon>
        <taxon>Nothobranchius</taxon>
    </lineage>
</organism>
<dbReference type="GeneTree" id="ENSGT00940000154715"/>
<comment type="similarity">
    <text evidence="2">Belongs to the krueppel C2H2-type zinc-finger protein family.</text>
</comment>
<dbReference type="InterPro" id="IPR013087">
    <property type="entry name" value="Znf_C2H2_type"/>
</dbReference>
<dbReference type="FunFam" id="3.30.160.60:FF:001158">
    <property type="entry name" value="zinc finger protein 22"/>
    <property type="match status" value="3"/>
</dbReference>
<dbReference type="PROSITE" id="PS00028">
    <property type="entry name" value="ZINC_FINGER_C2H2_1"/>
    <property type="match status" value="3"/>
</dbReference>
<feature type="domain" description="C2H2-type" evidence="10">
    <location>
        <begin position="92"/>
        <end position="119"/>
    </location>
</feature>
<evidence type="ECO:0000256" key="6">
    <source>
        <dbReference type="ARBA" id="ARBA00022833"/>
    </source>
</evidence>
<keyword evidence="12" id="KW-1185">Reference proteome</keyword>
<evidence type="ECO:0000256" key="2">
    <source>
        <dbReference type="ARBA" id="ARBA00006991"/>
    </source>
</evidence>
<feature type="compositionally biased region" description="Basic and acidic residues" evidence="9">
    <location>
        <begin position="39"/>
        <end position="51"/>
    </location>
</feature>
<evidence type="ECO:0000313" key="11">
    <source>
        <dbReference type="Ensembl" id="ENSNFUP00015030044.1"/>
    </source>
</evidence>
<evidence type="ECO:0000256" key="7">
    <source>
        <dbReference type="ARBA" id="ARBA00023242"/>
    </source>
</evidence>
<feature type="region of interest" description="Disordered" evidence="9">
    <location>
        <begin position="1"/>
        <end position="55"/>
    </location>
</feature>
<evidence type="ECO:0000256" key="1">
    <source>
        <dbReference type="ARBA" id="ARBA00004123"/>
    </source>
</evidence>
<accession>A0A8C6M7B4</accession>
<dbReference type="PANTHER" id="PTHR23235:SF120">
    <property type="entry name" value="KRUPPEL-LIKE FACTOR 15"/>
    <property type="match status" value="1"/>
</dbReference>